<dbReference type="EMBL" id="SCFB01000020">
    <property type="protein sequence ID" value="RZI45288.1"/>
    <property type="molecule type" value="Genomic_DNA"/>
</dbReference>
<evidence type="ECO:0000313" key="5">
    <source>
        <dbReference type="EMBL" id="RZI45288.1"/>
    </source>
</evidence>
<dbReference type="GO" id="GO:0008654">
    <property type="term" value="P:phospholipid biosynthetic process"/>
    <property type="evidence" value="ECO:0007669"/>
    <property type="project" value="InterPro"/>
</dbReference>
<evidence type="ECO:0000256" key="1">
    <source>
        <dbReference type="ARBA" id="ARBA00022679"/>
    </source>
</evidence>
<dbReference type="OrthoDB" id="9777147at2"/>
<comment type="caution">
    <text evidence="5">The sequence shown here is derived from an EMBL/GenBank/DDBJ whole genome shotgun (WGS) entry which is preliminary data.</text>
</comment>
<dbReference type="PROSITE" id="PS00379">
    <property type="entry name" value="CDP_ALCOHOL_P_TRANSF"/>
    <property type="match status" value="1"/>
</dbReference>
<dbReference type="Gene3D" id="1.20.120.1760">
    <property type="match status" value="1"/>
</dbReference>
<evidence type="ECO:0000256" key="3">
    <source>
        <dbReference type="SAM" id="Phobius"/>
    </source>
</evidence>
<protein>
    <submittedName>
        <fullName evidence="5">CDP-diacylglycerol O-phosphatidyltransferase</fullName>
    </submittedName>
</protein>
<reference evidence="5 6" key="1">
    <citation type="submission" date="2018-10" db="EMBL/GenBank/DDBJ databases">
        <title>An updated phylogeny of the Alphaproteobacteria reveals that the parasitic Rickettsiales and Holosporales have independent origins.</title>
        <authorList>
            <person name="Munoz-Gomez S.A."/>
            <person name="Hess S."/>
            <person name="Burger G."/>
            <person name="Lang B.F."/>
            <person name="Susko E."/>
            <person name="Slamovits C.H."/>
            <person name="Roger A.J."/>
        </authorList>
    </citation>
    <scope>NUCLEOTIDE SEQUENCE [LARGE SCALE GENOMIC DNA]</scope>
    <source>
        <strain evidence="5">HOLO01</strain>
    </source>
</reference>
<dbReference type="InterPro" id="IPR012616">
    <property type="entry name" value="CDP-OH_P_trans_C"/>
</dbReference>
<accession>A0A4Q7DGG9</accession>
<evidence type="ECO:0000259" key="4">
    <source>
        <dbReference type="Pfam" id="PF08009"/>
    </source>
</evidence>
<proteinExistence type="inferred from homology"/>
<dbReference type="InterPro" id="IPR043130">
    <property type="entry name" value="CDP-OH_PTrfase_TM_dom"/>
</dbReference>
<dbReference type="AlphaFoldDB" id="A0A4Q7DGG9"/>
<dbReference type="Pfam" id="PF01066">
    <property type="entry name" value="CDP-OH_P_transf"/>
    <property type="match status" value="1"/>
</dbReference>
<dbReference type="Pfam" id="PF08009">
    <property type="entry name" value="CDP-OH_P_tran_2"/>
    <property type="match status" value="1"/>
</dbReference>
<feature type="transmembrane region" description="Helical" evidence="3">
    <location>
        <begin position="168"/>
        <end position="186"/>
    </location>
</feature>
<dbReference type="GO" id="GO:0016780">
    <property type="term" value="F:phosphotransferase activity, for other substituted phosphate groups"/>
    <property type="evidence" value="ECO:0007669"/>
    <property type="project" value="InterPro"/>
</dbReference>
<keyword evidence="3" id="KW-0812">Transmembrane</keyword>
<feature type="transmembrane region" description="Helical" evidence="3">
    <location>
        <begin position="113"/>
        <end position="133"/>
    </location>
</feature>
<dbReference type="InterPro" id="IPR048254">
    <property type="entry name" value="CDP_ALCOHOL_P_TRANSF_CS"/>
</dbReference>
<keyword evidence="3" id="KW-0472">Membrane</keyword>
<keyword evidence="3" id="KW-1133">Transmembrane helix</keyword>
<dbReference type="GO" id="GO:0016020">
    <property type="term" value="C:membrane"/>
    <property type="evidence" value="ECO:0007669"/>
    <property type="project" value="InterPro"/>
</dbReference>
<feature type="transmembrane region" description="Helical" evidence="3">
    <location>
        <begin position="145"/>
        <end position="162"/>
    </location>
</feature>
<feature type="transmembrane region" description="Helical" evidence="3">
    <location>
        <begin position="78"/>
        <end position="101"/>
    </location>
</feature>
<dbReference type="InterPro" id="IPR000462">
    <property type="entry name" value="CDP-OH_P_trans"/>
</dbReference>
<sequence length="223" mass="24641">MDGRLARLLNSSSRFGAELDSFSDLLSFGAAPALIIYLRILNQWGETGWGICLFFIVCMTLRLARFNTRSIEGTNPSWGQNFFTGVPAPAGAYLALLPLILQQYHSVVSLEQPIVYATFLIGTGTLMISRIPTFSLKKLIIPHRLVLPLMLVVFLTLVALYSKLWLTLTAIGVIYLGLIPFSFRAYKRLERAIIVPAPAGEDNRKNKVVGTAGFEPTTPIPPE</sequence>
<comment type="similarity">
    <text evidence="2">Belongs to the CDP-alcohol phosphatidyltransferase class-I family.</text>
</comment>
<dbReference type="Proteomes" id="UP000293550">
    <property type="component" value="Unassembled WGS sequence"/>
</dbReference>
<evidence type="ECO:0000256" key="2">
    <source>
        <dbReference type="RuleBase" id="RU003750"/>
    </source>
</evidence>
<feature type="domain" description="CDP-alcohol phosphatidyltransferase C-terminal" evidence="4">
    <location>
        <begin position="144"/>
        <end position="180"/>
    </location>
</feature>
<name>A0A4Q7DGG9_9PROT</name>
<organism evidence="5 6">
    <name type="scientific">Candidatus Finniella inopinata</name>
    <dbReference type="NCBI Taxonomy" id="1696036"/>
    <lineage>
        <taxon>Bacteria</taxon>
        <taxon>Pseudomonadati</taxon>
        <taxon>Pseudomonadota</taxon>
        <taxon>Alphaproteobacteria</taxon>
        <taxon>Holosporales</taxon>
        <taxon>Candidatus Paracaedibacteraceae</taxon>
        <taxon>Candidatus Finniella</taxon>
    </lineage>
</organism>
<evidence type="ECO:0000313" key="6">
    <source>
        <dbReference type="Proteomes" id="UP000293550"/>
    </source>
</evidence>
<keyword evidence="6" id="KW-1185">Reference proteome</keyword>
<keyword evidence="1 2" id="KW-0808">Transferase</keyword>
<gene>
    <name evidence="5" type="ORF">EQU50_07810</name>
</gene>